<reference evidence="2 3" key="1">
    <citation type="submission" date="2019-04" db="EMBL/GenBank/DDBJ databases">
        <authorList>
            <consortium name="DOE Joint Genome Institute"/>
            <person name="Mondo S."/>
            <person name="Kjaerbolling I."/>
            <person name="Vesth T."/>
            <person name="Frisvad J.C."/>
            <person name="Nybo J.L."/>
            <person name="Theobald S."/>
            <person name="Kildgaard S."/>
            <person name="Isbrandt T."/>
            <person name="Kuo A."/>
            <person name="Sato A."/>
            <person name="Lyhne E.K."/>
            <person name="Kogle M.E."/>
            <person name="Wiebenga A."/>
            <person name="Kun R.S."/>
            <person name="Lubbers R.J."/>
            <person name="Makela M.R."/>
            <person name="Barry K."/>
            <person name="Chovatia M."/>
            <person name="Clum A."/>
            <person name="Daum C."/>
            <person name="Haridas S."/>
            <person name="He G."/>
            <person name="LaButti K."/>
            <person name="Lipzen A."/>
            <person name="Riley R."/>
            <person name="Salamov A."/>
            <person name="Simmons B.A."/>
            <person name="Magnuson J.K."/>
            <person name="Henrissat B."/>
            <person name="Mortensen U.H."/>
            <person name="Larsen T.O."/>
            <person name="Devries R.P."/>
            <person name="Grigoriev I.V."/>
            <person name="Machida M."/>
            <person name="Baker S.E."/>
            <person name="Andersen M.R."/>
            <person name="Cantor M.N."/>
            <person name="Hua S.X."/>
        </authorList>
    </citation>
    <scope>NUCLEOTIDE SEQUENCE [LARGE SCALE GENOMIC DNA]</scope>
    <source>
        <strain evidence="2 3">CBS 119388</strain>
    </source>
</reference>
<dbReference type="RefSeq" id="XP_031938293.1">
    <property type="nucleotide sequence ID" value="XM_032079710.1"/>
</dbReference>
<dbReference type="AlphaFoldDB" id="A0A5N7D3K8"/>
<evidence type="ECO:0000313" key="3">
    <source>
        <dbReference type="Proteomes" id="UP000325579"/>
    </source>
</evidence>
<organism evidence="2 3">
    <name type="scientific">Aspergillus pseudonomiae</name>
    <dbReference type="NCBI Taxonomy" id="1506151"/>
    <lineage>
        <taxon>Eukaryota</taxon>
        <taxon>Fungi</taxon>
        <taxon>Dikarya</taxon>
        <taxon>Ascomycota</taxon>
        <taxon>Pezizomycotina</taxon>
        <taxon>Eurotiomycetes</taxon>
        <taxon>Eurotiomycetidae</taxon>
        <taxon>Eurotiales</taxon>
        <taxon>Aspergillaceae</taxon>
        <taxon>Aspergillus</taxon>
        <taxon>Aspergillus subgen. Circumdati</taxon>
    </lineage>
</organism>
<keyword evidence="1" id="KW-0472">Membrane</keyword>
<accession>A0A5N7D3K8</accession>
<keyword evidence="1" id="KW-1133">Transmembrane helix</keyword>
<feature type="transmembrane region" description="Helical" evidence="1">
    <location>
        <begin position="28"/>
        <end position="48"/>
    </location>
</feature>
<gene>
    <name evidence="2" type="ORF">BDV37DRAFT_193350</name>
</gene>
<keyword evidence="1" id="KW-0812">Transmembrane</keyword>
<evidence type="ECO:0000313" key="2">
    <source>
        <dbReference type="EMBL" id="KAE8400974.1"/>
    </source>
</evidence>
<keyword evidence="3" id="KW-1185">Reference proteome</keyword>
<proteinExistence type="predicted"/>
<dbReference type="EMBL" id="ML736807">
    <property type="protein sequence ID" value="KAE8400974.1"/>
    <property type="molecule type" value="Genomic_DNA"/>
</dbReference>
<dbReference type="GeneID" id="43664401"/>
<protein>
    <submittedName>
        <fullName evidence="2">Uncharacterized protein</fullName>
    </submittedName>
</protein>
<dbReference type="Proteomes" id="UP000325579">
    <property type="component" value="Unassembled WGS sequence"/>
</dbReference>
<name>A0A5N7D3K8_9EURO</name>
<evidence type="ECO:0000256" key="1">
    <source>
        <dbReference type="SAM" id="Phobius"/>
    </source>
</evidence>
<sequence>MRWARYRDVTSSVSALTRFGTSHLGRNWFYLADLAFSYCIFTTFLGRYSRHTY</sequence>